<evidence type="ECO:0000256" key="2">
    <source>
        <dbReference type="SAM" id="MobiDB-lite"/>
    </source>
</evidence>
<keyword evidence="5" id="KW-1185">Reference proteome</keyword>
<dbReference type="Pfam" id="PF13561">
    <property type="entry name" value="adh_short_C2"/>
    <property type="match status" value="1"/>
</dbReference>
<feature type="domain" description="Ketoreductase" evidence="3">
    <location>
        <begin position="9"/>
        <end position="168"/>
    </location>
</feature>
<feature type="region of interest" description="Disordered" evidence="2">
    <location>
        <begin position="194"/>
        <end position="213"/>
    </location>
</feature>
<dbReference type="InterPro" id="IPR036291">
    <property type="entry name" value="NAD(P)-bd_dom_sf"/>
</dbReference>
<reference evidence="5" key="1">
    <citation type="submission" date="2017-11" db="EMBL/GenBank/DDBJ databases">
        <authorList>
            <person name="Kuznetsova I."/>
            <person name="Sazanova A."/>
            <person name="Chirak E."/>
            <person name="Safronova V."/>
            <person name="Willems A."/>
        </authorList>
    </citation>
    <scope>NUCLEOTIDE SEQUENCE [LARGE SCALE GENOMIC DNA]</scope>
    <source>
        <strain evidence="5">CCBAU 03422</strain>
    </source>
</reference>
<dbReference type="NCBIfam" id="NF009466">
    <property type="entry name" value="PRK12826.1-2"/>
    <property type="match status" value="1"/>
</dbReference>
<dbReference type="SUPFAM" id="SSF51735">
    <property type="entry name" value="NAD(P)-binding Rossmann-fold domains"/>
    <property type="match status" value="1"/>
</dbReference>
<evidence type="ECO:0000259" key="3">
    <source>
        <dbReference type="SMART" id="SM00822"/>
    </source>
</evidence>
<proteinExistence type="inferred from homology"/>
<dbReference type="OrthoDB" id="9804774at2"/>
<dbReference type="InterPro" id="IPR057326">
    <property type="entry name" value="KR_dom"/>
</dbReference>
<dbReference type="PANTHER" id="PTHR42879">
    <property type="entry name" value="3-OXOACYL-(ACYL-CARRIER-PROTEIN) REDUCTASE"/>
    <property type="match status" value="1"/>
</dbReference>
<dbReference type="InterPro" id="IPR002347">
    <property type="entry name" value="SDR_fam"/>
</dbReference>
<evidence type="ECO:0000313" key="4">
    <source>
        <dbReference type="EMBL" id="PSH57423.1"/>
    </source>
</evidence>
<name>A0A2P7ATD1_9HYPH</name>
<sequence length="252" mass="26096">MTNRELEGRVALVTGASRNIGRSIARTLADAGAKIAVVARSDRAAAEAVAHEIEAMGGSAIVLLGDVAQEADAEQLVGETVKRLGRLDLLINNAAIRREAPIETLAFSDWREVMGVTLDGAFLMSRAAIPHLLASDRGAIINIGGLTAYTGAAHRAHVISAKAGLDGFTKALANELGSRGVTVNLVSPGMIDTNRAHSSSGGDPAHHNTTRTLVGRRGTPEEVAAAVLYLAGSNARFVTGQTLHVNGGAFLP</sequence>
<organism evidence="4 5">
    <name type="scientific">Phyllobacterium sophorae</name>
    <dbReference type="NCBI Taxonomy" id="1520277"/>
    <lineage>
        <taxon>Bacteria</taxon>
        <taxon>Pseudomonadati</taxon>
        <taxon>Pseudomonadota</taxon>
        <taxon>Alphaproteobacteria</taxon>
        <taxon>Hyphomicrobiales</taxon>
        <taxon>Phyllobacteriaceae</taxon>
        <taxon>Phyllobacterium</taxon>
    </lineage>
</organism>
<protein>
    <submittedName>
        <fullName evidence="4">Short-chain dehydrogenase</fullName>
    </submittedName>
</protein>
<dbReference type="InterPro" id="IPR050259">
    <property type="entry name" value="SDR"/>
</dbReference>
<dbReference type="PRINTS" id="PR00080">
    <property type="entry name" value="SDRFAMILY"/>
</dbReference>
<dbReference type="SMART" id="SM00822">
    <property type="entry name" value="PKS_KR"/>
    <property type="match status" value="1"/>
</dbReference>
<dbReference type="RefSeq" id="WP_106667331.1">
    <property type="nucleotide sequence ID" value="NZ_PGGM01000019.1"/>
</dbReference>
<dbReference type="EMBL" id="PGGM01000019">
    <property type="protein sequence ID" value="PSH57423.1"/>
    <property type="molecule type" value="Genomic_DNA"/>
</dbReference>
<comment type="caution">
    <text evidence="4">The sequence shown here is derived from an EMBL/GenBank/DDBJ whole genome shotgun (WGS) entry which is preliminary data.</text>
</comment>
<evidence type="ECO:0000313" key="5">
    <source>
        <dbReference type="Proteomes" id="UP000241764"/>
    </source>
</evidence>
<dbReference type="Proteomes" id="UP000241764">
    <property type="component" value="Unassembled WGS sequence"/>
</dbReference>
<gene>
    <name evidence="4" type="ORF">CU103_28065</name>
</gene>
<comment type="similarity">
    <text evidence="1">Belongs to the short-chain dehydrogenases/reductases (SDR) family.</text>
</comment>
<dbReference type="FunFam" id="3.40.50.720:FF:000084">
    <property type="entry name" value="Short-chain dehydrogenase reductase"/>
    <property type="match status" value="1"/>
</dbReference>
<dbReference type="CDD" id="cd05233">
    <property type="entry name" value="SDR_c"/>
    <property type="match status" value="1"/>
</dbReference>
<evidence type="ECO:0000256" key="1">
    <source>
        <dbReference type="ARBA" id="ARBA00006484"/>
    </source>
</evidence>
<dbReference type="AlphaFoldDB" id="A0A2P7ATD1"/>
<dbReference type="PANTHER" id="PTHR42879:SF2">
    <property type="entry name" value="3-OXOACYL-[ACYL-CARRIER-PROTEIN] REDUCTASE FABG"/>
    <property type="match status" value="1"/>
</dbReference>
<dbReference type="Gene3D" id="3.40.50.720">
    <property type="entry name" value="NAD(P)-binding Rossmann-like Domain"/>
    <property type="match status" value="1"/>
</dbReference>
<dbReference type="PRINTS" id="PR00081">
    <property type="entry name" value="GDHRDH"/>
</dbReference>
<accession>A0A2P7ATD1</accession>